<sequence>MHLYYILRKLFCQKTADTFHVQGVLGQPQTLDTFESDHHQSDP</sequence>
<evidence type="ECO:0000313" key="1">
    <source>
        <dbReference type="EnsemblMetazoa" id="Aqu2.1.30209_001"/>
    </source>
</evidence>
<organism evidence="1">
    <name type="scientific">Amphimedon queenslandica</name>
    <name type="common">Sponge</name>
    <dbReference type="NCBI Taxonomy" id="400682"/>
    <lineage>
        <taxon>Eukaryota</taxon>
        <taxon>Metazoa</taxon>
        <taxon>Porifera</taxon>
        <taxon>Demospongiae</taxon>
        <taxon>Heteroscleromorpha</taxon>
        <taxon>Haplosclerida</taxon>
        <taxon>Niphatidae</taxon>
        <taxon>Amphimedon</taxon>
    </lineage>
</organism>
<protein>
    <submittedName>
        <fullName evidence="1">Uncharacterized protein</fullName>
    </submittedName>
</protein>
<dbReference type="InParanoid" id="A0A1X7URR6"/>
<dbReference type="AlphaFoldDB" id="A0A1X7URR6"/>
<proteinExistence type="predicted"/>
<reference evidence="1" key="1">
    <citation type="submission" date="2017-05" db="UniProtKB">
        <authorList>
            <consortium name="EnsemblMetazoa"/>
        </authorList>
    </citation>
    <scope>IDENTIFICATION</scope>
</reference>
<accession>A0A1X7URR6</accession>
<name>A0A1X7URR6_AMPQE</name>
<dbReference type="EnsemblMetazoa" id="Aqu2.1.30209_001">
    <property type="protein sequence ID" value="Aqu2.1.30209_001"/>
    <property type="gene ID" value="Aqu2.1.30209"/>
</dbReference>